<evidence type="ECO:0000259" key="4">
    <source>
        <dbReference type="Pfam" id="PF00150"/>
    </source>
</evidence>
<evidence type="ECO:0000256" key="1">
    <source>
        <dbReference type="ARBA" id="ARBA00022801"/>
    </source>
</evidence>
<dbReference type="RefSeq" id="WP_380127982.1">
    <property type="nucleotide sequence ID" value="NZ_JBHSIU010000121.1"/>
</dbReference>
<evidence type="ECO:0000313" key="6">
    <source>
        <dbReference type="Proteomes" id="UP001595912"/>
    </source>
</evidence>
<keyword evidence="3" id="KW-0472">Membrane</keyword>
<gene>
    <name evidence="5" type="ORF">ACFPIJ_57200</name>
</gene>
<reference evidence="6" key="1">
    <citation type="journal article" date="2019" name="Int. J. Syst. Evol. Microbiol.">
        <title>The Global Catalogue of Microorganisms (GCM) 10K type strain sequencing project: providing services to taxonomists for standard genome sequencing and annotation.</title>
        <authorList>
            <consortium name="The Broad Institute Genomics Platform"/>
            <consortium name="The Broad Institute Genome Sequencing Center for Infectious Disease"/>
            <person name="Wu L."/>
            <person name="Ma J."/>
        </authorList>
    </citation>
    <scope>NUCLEOTIDE SEQUENCE [LARGE SCALE GENOMIC DNA]</scope>
    <source>
        <strain evidence="6">CGMCC 4.7152</strain>
    </source>
</reference>
<dbReference type="Gene3D" id="3.20.20.80">
    <property type="entry name" value="Glycosidases"/>
    <property type="match status" value="1"/>
</dbReference>
<keyword evidence="3" id="KW-0812">Transmembrane</keyword>
<keyword evidence="6" id="KW-1185">Reference proteome</keyword>
<sequence>MTLRQIWTAPQARAAVTVVAALVAVVAAGAATDPSGLLAPIGGRGLPLAGAGSAYRWAPLVVGLPVLLAGAAVPVLLVGRWLTARWVFVAAWVATVGASAWASAASGFVSAIPLLGAHLSVGSALRYAMSTSGFAALKYLVVGAVVAACAALAVRAGPRARGPAPSTAQPVGAAVLVVFGVAALAAVGPAAQWWRGGPVGYAFTGFLVAPTAANGVLGYVLGLAVFLAVVAAAVRTLGRRLPAAGPLGGGVIVSLASVVAGLALGVVDAALAPLSDRLAGAGPDNWWISTALIGIATGLSYGAFVGLAAGLLVMLGWRWRSVLLPRPHPRLRLGALVLVGVLLLALAPIIGAPVQPGPPSFTAVAGDGGMQRLLVHPAPDRGGMATIGDITGRQVILRGVNVNQLIDYYLRDPSVPATQPLTDGDFAQMAAMGFNVIRLGMSWSRLEPERGRFDQSYLREIQAAVAAAKAHGIYTVLDMHQDAWGNALARPTEQCGGGTTPTTGWDGAPAWATITDGTAHCQFLARDLAPAVAAAFGNLYADRDGIQTELVRTWAFVAGAFADEPAVAGYDLLNEPGIGPDPPISSGLLLGRFYDAAITAIRAAESTARGFPHIVFFQPSVLWSGLGFDVTPPPGFTADRQLVFAPHPYSESISMDQSLGLTIASIERNLTVSARAADAYGAALWPGEWGWFGEPAADGVKVRRFAAAQDRLGIGGAFWVWRQGCGSPETGADAATSGNLVAVDCRTGAAIPPPAPFAEPLTRAYPRAFPGRLESLTVGPHGTELRLTATAATAPANCQVDIWFPGEAAPHLRAAGVLNASAEQVPGGWRVTGCASGTYSLVAT</sequence>
<keyword evidence="1" id="KW-0378">Hydrolase</keyword>
<evidence type="ECO:0000256" key="2">
    <source>
        <dbReference type="ARBA" id="ARBA00023295"/>
    </source>
</evidence>
<feature type="transmembrane region" description="Helical" evidence="3">
    <location>
        <begin position="246"/>
        <end position="266"/>
    </location>
</feature>
<feature type="domain" description="Glycoside hydrolase family 5" evidence="4">
    <location>
        <begin position="421"/>
        <end position="722"/>
    </location>
</feature>
<feature type="transmembrane region" description="Helical" evidence="3">
    <location>
        <begin position="136"/>
        <end position="158"/>
    </location>
</feature>
<dbReference type="Proteomes" id="UP001595912">
    <property type="component" value="Unassembled WGS sequence"/>
</dbReference>
<dbReference type="Pfam" id="PF00150">
    <property type="entry name" value="Cellulase"/>
    <property type="match status" value="1"/>
</dbReference>
<proteinExistence type="predicted"/>
<organism evidence="5 6">
    <name type="scientific">Dactylosporangium cerinum</name>
    <dbReference type="NCBI Taxonomy" id="1434730"/>
    <lineage>
        <taxon>Bacteria</taxon>
        <taxon>Bacillati</taxon>
        <taxon>Actinomycetota</taxon>
        <taxon>Actinomycetes</taxon>
        <taxon>Micromonosporales</taxon>
        <taxon>Micromonosporaceae</taxon>
        <taxon>Dactylosporangium</taxon>
    </lineage>
</organism>
<protein>
    <submittedName>
        <fullName evidence="5">Cellulase family glycosylhydrolase</fullName>
    </submittedName>
</protein>
<feature type="transmembrane region" description="Helical" evidence="3">
    <location>
        <begin position="170"/>
        <end position="191"/>
    </location>
</feature>
<dbReference type="EMBL" id="JBHSIU010000121">
    <property type="protein sequence ID" value="MFC5007337.1"/>
    <property type="molecule type" value="Genomic_DNA"/>
</dbReference>
<feature type="transmembrane region" description="Helical" evidence="3">
    <location>
        <begin position="331"/>
        <end position="351"/>
    </location>
</feature>
<evidence type="ECO:0000313" key="5">
    <source>
        <dbReference type="EMBL" id="MFC5007337.1"/>
    </source>
</evidence>
<name>A0ABV9WIH5_9ACTN</name>
<keyword evidence="3" id="KW-1133">Transmembrane helix</keyword>
<dbReference type="SUPFAM" id="SSF51445">
    <property type="entry name" value="(Trans)glycosidases"/>
    <property type="match status" value="1"/>
</dbReference>
<dbReference type="InterPro" id="IPR052066">
    <property type="entry name" value="Glycosphingolipid_Hydrolases"/>
</dbReference>
<comment type="caution">
    <text evidence="5">The sequence shown here is derived from an EMBL/GenBank/DDBJ whole genome shotgun (WGS) entry which is preliminary data.</text>
</comment>
<accession>A0ABV9WIH5</accession>
<keyword evidence="2" id="KW-0326">Glycosidase</keyword>
<feature type="transmembrane region" description="Helical" evidence="3">
    <location>
        <begin position="86"/>
        <end position="116"/>
    </location>
</feature>
<feature type="transmembrane region" description="Helical" evidence="3">
    <location>
        <begin position="286"/>
        <end position="319"/>
    </location>
</feature>
<evidence type="ECO:0000256" key="3">
    <source>
        <dbReference type="SAM" id="Phobius"/>
    </source>
</evidence>
<dbReference type="PANTHER" id="PTHR31308">
    <property type="match status" value="1"/>
</dbReference>
<feature type="transmembrane region" description="Helical" evidence="3">
    <location>
        <begin position="54"/>
        <end position="79"/>
    </location>
</feature>
<dbReference type="PANTHER" id="PTHR31308:SF3">
    <property type="entry name" value="ENDOGLYCOCERAMIDASE"/>
    <property type="match status" value="1"/>
</dbReference>
<dbReference type="InterPro" id="IPR001547">
    <property type="entry name" value="Glyco_hydro_5"/>
</dbReference>
<feature type="transmembrane region" description="Helical" evidence="3">
    <location>
        <begin position="211"/>
        <end position="234"/>
    </location>
</feature>
<dbReference type="InterPro" id="IPR017853">
    <property type="entry name" value="GH"/>
</dbReference>